<feature type="chain" id="PRO_5011617904" description="Collagen triple helix repeat-containing protein" evidence="2">
    <location>
        <begin position="23"/>
        <end position="184"/>
    </location>
</feature>
<accession>A0A1I1L722</accession>
<protein>
    <recommendedName>
        <fullName evidence="5">Collagen triple helix repeat-containing protein</fullName>
    </recommendedName>
</protein>
<dbReference type="RefSeq" id="WP_090974658.1">
    <property type="nucleotide sequence ID" value="NZ_FOLL01000018.1"/>
</dbReference>
<dbReference type="STRING" id="623281.SAMN05421747_11825"/>
<gene>
    <name evidence="3" type="ORF">SAMN05421747_11825</name>
</gene>
<name>A0A1I1L722_9SPHI</name>
<keyword evidence="2" id="KW-0732">Signal</keyword>
<evidence type="ECO:0000256" key="1">
    <source>
        <dbReference type="SAM" id="MobiDB-lite"/>
    </source>
</evidence>
<evidence type="ECO:0000313" key="3">
    <source>
        <dbReference type="EMBL" id="SFC66788.1"/>
    </source>
</evidence>
<sequence>MKKTVTLILNAALCCLTMFHLSSCEKEGPMGPAGPIGETGPQGEQGPQGEKGDTGGFSPKVYNYENFTVPEGASASNYVQLEDLSKEGFESSVILIYAARGINWIHLPGPSVGTPRRTYRVFYTFPENETQTRLYIARVDGGTAAETFEKLRIVVVPVQEIGGLQASGINLKDYTTVSHVLNLN</sequence>
<keyword evidence="4" id="KW-1185">Reference proteome</keyword>
<dbReference type="AlphaFoldDB" id="A0A1I1L722"/>
<dbReference type="Gene3D" id="1.20.5.320">
    <property type="entry name" value="6-Phosphogluconate Dehydrogenase, domain 3"/>
    <property type="match status" value="1"/>
</dbReference>
<feature type="region of interest" description="Disordered" evidence="1">
    <location>
        <begin position="27"/>
        <end position="55"/>
    </location>
</feature>
<reference evidence="4" key="1">
    <citation type="submission" date="2016-10" db="EMBL/GenBank/DDBJ databases">
        <authorList>
            <person name="Varghese N."/>
            <person name="Submissions S."/>
        </authorList>
    </citation>
    <scope>NUCLEOTIDE SEQUENCE [LARGE SCALE GENOMIC DNA]</scope>
    <source>
        <strain evidence="4">DSM 22900</strain>
    </source>
</reference>
<evidence type="ECO:0008006" key="5">
    <source>
        <dbReference type="Google" id="ProtNLM"/>
    </source>
</evidence>
<dbReference type="EMBL" id="FOLL01000018">
    <property type="protein sequence ID" value="SFC66788.1"/>
    <property type="molecule type" value="Genomic_DNA"/>
</dbReference>
<feature type="signal peptide" evidence="2">
    <location>
        <begin position="1"/>
        <end position="22"/>
    </location>
</feature>
<dbReference type="Proteomes" id="UP000199577">
    <property type="component" value="Unassembled WGS sequence"/>
</dbReference>
<feature type="compositionally biased region" description="Low complexity" evidence="1">
    <location>
        <begin position="35"/>
        <end position="48"/>
    </location>
</feature>
<evidence type="ECO:0000313" key="4">
    <source>
        <dbReference type="Proteomes" id="UP000199577"/>
    </source>
</evidence>
<organism evidence="3 4">
    <name type="scientific">Parapedobacter composti</name>
    <dbReference type="NCBI Taxonomy" id="623281"/>
    <lineage>
        <taxon>Bacteria</taxon>
        <taxon>Pseudomonadati</taxon>
        <taxon>Bacteroidota</taxon>
        <taxon>Sphingobacteriia</taxon>
        <taxon>Sphingobacteriales</taxon>
        <taxon>Sphingobacteriaceae</taxon>
        <taxon>Parapedobacter</taxon>
    </lineage>
</organism>
<evidence type="ECO:0000256" key="2">
    <source>
        <dbReference type="SAM" id="SignalP"/>
    </source>
</evidence>
<proteinExistence type="predicted"/>